<dbReference type="PANTHER" id="PTHR30432:SF1">
    <property type="entry name" value="DNA-BINDING TRANSCRIPTIONAL DUAL REGULATOR MODE"/>
    <property type="match status" value="1"/>
</dbReference>
<dbReference type="InterPro" id="IPR008995">
    <property type="entry name" value="Mo/tungstate-bd_C_term_dom"/>
</dbReference>
<dbReference type="PROSITE" id="PS51866">
    <property type="entry name" value="MOP"/>
    <property type="match status" value="1"/>
</dbReference>
<dbReference type="Pfam" id="PF00126">
    <property type="entry name" value="HTH_1"/>
    <property type="match status" value="1"/>
</dbReference>
<evidence type="ECO:0000256" key="5">
    <source>
        <dbReference type="PIRNR" id="PIRNR005763"/>
    </source>
</evidence>
<dbReference type="InterPro" id="IPR016462">
    <property type="entry name" value="ModE"/>
</dbReference>
<keyword evidence="2 5" id="KW-0813">Transport</keyword>
<dbReference type="Pfam" id="PF03459">
    <property type="entry name" value="TOBE"/>
    <property type="match status" value="1"/>
</dbReference>
<protein>
    <submittedName>
        <fullName evidence="7">LysR family transcriptional regulator</fullName>
    </submittedName>
</protein>
<accession>A0A502DK72</accession>
<evidence type="ECO:0000256" key="1">
    <source>
        <dbReference type="ARBA" id="ARBA00008110"/>
    </source>
</evidence>
<organism evidence="7 8">
    <name type="scientific">Variovorax guangxiensis</name>
    <dbReference type="NCBI Taxonomy" id="1775474"/>
    <lineage>
        <taxon>Bacteria</taxon>
        <taxon>Pseudomonadati</taxon>
        <taxon>Pseudomonadota</taxon>
        <taxon>Betaproteobacteria</taxon>
        <taxon>Burkholderiales</taxon>
        <taxon>Comamonadaceae</taxon>
        <taxon>Variovorax</taxon>
    </lineage>
</organism>
<evidence type="ECO:0000313" key="7">
    <source>
        <dbReference type="EMBL" id="TPG25708.1"/>
    </source>
</evidence>
<comment type="caution">
    <text evidence="7">The sequence shown here is derived from an EMBL/GenBank/DDBJ whole genome shotgun (WGS) entry which is preliminary data.</text>
</comment>
<evidence type="ECO:0000256" key="2">
    <source>
        <dbReference type="ARBA" id="ARBA00022448"/>
    </source>
</evidence>
<dbReference type="InterPro" id="IPR004606">
    <property type="entry name" value="Mop_domain"/>
</dbReference>
<dbReference type="Proteomes" id="UP000319212">
    <property type="component" value="Unassembled WGS sequence"/>
</dbReference>
<dbReference type="Gene3D" id="1.10.10.10">
    <property type="entry name" value="Winged helix-like DNA-binding domain superfamily/Winged helix DNA-binding domain"/>
    <property type="match status" value="1"/>
</dbReference>
<dbReference type="RefSeq" id="WP_140844409.1">
    <property type="nucleotide sequence ID" value="NZ_RCZI01000004.1"/>
</dbReference>
<feature type="domain" description="Mop" evidence="6">
    <location>
        <begin position="121"/>
        <end position="187"/>
    </location>
</feature>
<dbReference type="AlphaFoldDB" id="A0A502DK72"/>
<dbReference type="PANTHER" id="PTHR30432">
    <property type="entry name" value="TRANSCRIPTIONAL REGULATOR MODE"/>
    <property type="match status" value="1"/>
</dbReference>
<evidence type="ECO:0000259" key="6">
    <source>
        <dbReference type="PROSITE" id="PS51866"/>
    </source>
</evidence>
<keyword evidence="4" id="KW-0677">Repeat</keyword>
<dbReference type="SUPFAM" id="SSF46785">
    <property type="entry name" value="Winged helix' DNA-binding domain"/>
    <property type="match status" value="1"/>
</dbReference>
<dbReference type="GO" id="GO:0015689">
    <property type="term" value="P:molybdate ion transport"/>
    <property type="evidence" value="ECO:0007669"/>
    <property type="project" value="UniProtKB-UniRule"/>
</dbReference>
<dbReference type="InterPro" id="IPR005116">
    <property type="entry name" value="Transp-assoc_OB_typ1"/>
</dbReference>
<dbReference type="GO" id="GO:0003700">
    <property type="term" value="F:DNA-binding transcription factor activity"/>
    <property type="evidence" value="ECO:0007669"/>
    <property type="project" value="InterPro"/>
</dbReference>
<dbReference type="PIRSF" id="PIRSF005763">
    <property type="entry name" value="Txn_reg_ModE"/>
    <property type="match status" value="1"/>
</dbReference>
<dbReference type="Gene3D" id="2.40.50.100">
    <property type="match status" value="1"/>
</dbReference>
<comment type="similarity">
    <text evidence="1 5">Belongs to the ModE family.</text>
</comment>
<sequence length="260" mass="26488">MASPRFIDALGHGMSDKRIDILRGIASTGSISQAAREAGVSYKAAWQAIDTLTNLAGVPLVERAVGGAGGGGASLTAQGGHLLELADALDAARREVHARWSARGAAAGAQADATMARLAVRTSMRNQLPATIDALAPSGRTVRVQMGLGTHGAIASRITQESAELLGLQVGMTVIALCKATAVRVERWDTAVPTRRSTAGNRLVGSVKSALRGDSGDEIAVAIEGGLQLVGFAASGSGLRVRQRAAVVIDESAVVVALPG</sequence>
<dbReference type="OrthoDB" id="9800709at2"/>
<keyword evidence="3 5" id="KW-0500">Molybdenum</keyword>
<dbReference type="EMBL" id="RCZI01000004">
    <property type="protein sequence ID" value="TPG25708.1"/>
    <property type="molecule type" value="Genomic_DNA"/>
</dbReference>
<dbReference type="InterPro" id="IPR036388">
    <property type="entry name" value="WH-like_DNA-bd_sf"/>
</dbReference>
<proteinExistence type="inferred from homology"/>
<evidence type="ECO:0000313" key="8">
    <source>
        <dbReference type="Proteomes" id="UP000319212"/>
    </source>
</evidence>
<evidence type="ECO:0000256" key="4">
    <source>
        <dbReference type="ARBA" id="ARBA00022737"/>
    </source>
</evidence>
<evidence type="ECO:0000256" key="3">
    <source>
        <dbReference type="ARBA" id="ARBA00022505"/>
    </source>
</evidence>
<dbReference type="SUPFAM" id="SSF50331">
    <property type="entry name" value="MOP-like"/>
    <property type="match status" value="1"/>
</dbReference>
<dbReference type="InterPro" id="IPR051815">
    <property type="entry name" value="Molybdate_resp_trans_reg"/>
</dbReference>
<dbReference type="InterPro" id="IPR000847">
    <property type="entry name" value="LysR_HTH_N"/>
</dbReference>
<gene>
    <name evidence="7" type="ORF">EAH82_14850</name>
</gene>
<reference evidence="7 8" key="1">
    <citation type="journal article" date="2019" name="Environ. Microbiol.">
        <title>Species interactions and distinct microbial communities in high Arctic permafrost affected cryosols are associated with the CH4 and CO2 gas fluxes.</title>
        <authorList>
            <person name="Altshuler I."/>
            <person name="Hamel J."/>
            <person name="Turney S."/>
            <person name="Magnuson E."/>
            <person name="Levesque R."/>
            <person name="Greer C."/>
            <person name="Whyte L.G."/>
        </authorList>
    </citation>
    <scope>NUCLEOTIDE SEQUENCE [LARGE SCALE GENOMIC DNA]</scope>
    <source>
        <strain evidence="7 8">S06.C</strain>
    </source>
</reference>
<name>A0A502DK72_9BURK</name>
<dbReference type="InterPro" id="IPR036390">
    <property type="entry name" value="WH_DNA-bd_sf"/>
</dbReference>
<dbReference type="GO" id="GO:0030151">
    <property type="term" value="F:molybdenum ion binding"/>
    <property type="evidence" value="ECO:0007669"/>
    <property type="project" value="UniProtKB-UniRule"/>
</dbReference>